<accession>A0A922EYI4</accession>
<dbReference type="EMBL" id="CM031829">
    <property type="protein sequence ID" value="KAG6712711.1"/>
    <property type="molecule type" value="Genomic_DNA"/>
</dbReference>
<name>A0A922EYI4_CARIL</name>
<feature type="region of interest" description="Disordered" evidence="1">
    <location>
        <begin position="626"/>
        <end position="645"/>
    </location>
</feature>
<comment type="caution">
    <text evidence="2">The sequence shown here is derived from an EMBL/GenBank/DDBJ whole genome shotgun (WGS) entry which is preliminary data.</text>
</comment>
<evidence type="ECO:0000256" key="1">
    <source>
        <dbReference type="SAM" id="MobiDB-lite"/>
    </source>
</evidence>
<evidence type="ECO:0000313" key="3">
    <source>
        <dbReference type="Proteomes" id="UP000811246"/>
    </source>
</evidence>
<protein>
    <submittedName>
        <fullName evidence="2">Uncharacterized protein</fullName>
    </submittedName>
</protein>
<dbReference type="Proteomes" id="UP000811246">
    <property type="component" value="Chromosome 5"/>
</dbReference>
<feature type="region of interest" description="Disordered" evidence="1">
    <location>
        <begin position="220"/>
        <end position="371"/>
    </location>
</feature>
<feature type="region of interest" description="Disordered" evidence="1">
    <location>
        <begin position="391"/>
        <end position="412"/>
    </location>
</feature>
<organism evidence="2 3">
    <name type="scientific">Carya illinoinensis</name>
    <name type="common">Pecan</name>
    <dbReference type="NCBI Taxonomy" id="32201"/>
    <lineage>
        <taxon>Eukaryota</taxon>
        <taxon>Viridiplantae</taxon>
        <taxon>Streptophyta</taxon>
        <taxon>Embryophyta</taxon>
        <taxon>Tracheophyta</taxon>
        <taxon>Spermatophyta</taxon>
        <taxon>Magnoliopsida</taxon>
        <taxon>eudicotyledons</taxon>
        <taxon>Gunneridae</taxon>
        <taxon>Pentapetalae</taxon>
        <taxon>rosids</taxon>
        <taxon>fabids</taxon>
        <taxon>Fagales</taxon>
        <taxon>Juglandaceae</taxon>
        <taxon>Carya</taxon>
    </lineage>
</organism>
<dbReference type="AlphaFoldDB" id="A0A922EYI4"/>
<reference evidence="2" key="1">
    <citation type="submission" date="2021-01" db="EMBL/GenBank/DDBJ databases">
        <authorList>
            <person name="Lovell J.T."/>
            <person name="Bentley N."/>
            <person name="Bhattarai G."/>
            <person name="Jenkins J.W."/>
            <person name="Sreedasyam A."/>
            <person name="Alarcon Y."/>
            <person name="Bock C."/>
            <person name="Boston L."/>
            <person name="Carlson J."/>
            <person name="Cervantes K."/>
            <person name="Clermont K."/>
            <person name="Krom N."/>
            <person name="Kubenka K."/>
            <person name="Mamidi S."/>
            <person name="Mattison C."/>
            <person name="Monteros M."/>
            <person name="Pisani C."/>
            <person name="Plott C."/>
            <person name="Rajasekar S."/>
            <person name="Rhein H.S."/>
            <person name="Rohla C."/>
            <person name="Song M."/>
            <person name="Hilaire R.S."/>
            <person name="Shu S."/>
            <person name="Wells L."/>
            <person name="Wang X."/>
            <person name="Webber J."/>
            <person name="Heerema R.J."/>
            <person name="Klein P."/>
            <person name="Conner P."/>
            <person name="Grauke L."/>
            <person name="Grimwood J."/>
            <person name="Schmutz J."/>
            <person name="Randall J.J."/>
        </authorList>
    </citation>
    <scope>NUCLEOTIDE SEQUENCE</scope>
    <source>
        <tissue evidence="2">Leaf</tissue>
    </source>
</reference>
<feature type="compositionally biased region" description="Basic and acidic residues" evidence="1">
    <location>
        <begin position="635"/>
        <end position="645"/>
    </location>
</feature>
<feature type="compositionally biased region" description="Low complexity" evidence="1">
    <location>
        <begin position="325"/>
        <end position="341"/>
    </location>
</feature>
<proteinExistence type="predicted"/>
<gene>
    <name evidence="2" type="ORF">I3842_05G115900</name>
</gene>
<evidence type="ECO:0000313" key="2">
    <source>
        <dbReference type="EMBL" id="KAG6712711.1"/>
    </source>
</evidence>
<feature type="compositionally biased region" description="Polar residues" evidence="1">
    <location>
        <begin position="290"/>
        <end position="302"/>
    </location>
</feature>
<feature type="compositionally biased region" description="Basic and acidic residues" evidence="1">
    <location>
        <begin position="240"/>
        <end position="249"/>
    </location>
</feature>
<sequence length="645" mass="69856">MADTRFFSVEAKTFIFKKEGNNSFRITERNRRMALFLLISGAAASWVVKMVEEATEYRWRESFFKKLRVGNNGVLTLHLLRNARGCYLLLEEFNNGRRRGSLIIPEGVESCGWEGFAYNLKKVVEHKVVPTVGCSSQDGKTVSYAAVVAGSKAENSSAMVEKEGRTSLFPQLSVRNVKLGEIEGVFWDVRARLSGVFQEVSTLMKKVDLGLSYVMEIGKHSSDSSHVSGQSSPKEMQVSARKEYKEKGNRLGMWTEKGKGVISGINGLDPQRALSPSPRPSGPRPRSSSHTGSQSQKASSPSPRCLGPILTGPRAASPQPPPGPITSLPGTRFTQTGQQTFSASSTPDPATQKPPTAADIPSDGHENHPKTLQHVGMAGFLTVGASQASVNTESTQKVPAVAPATQKPPTAAEIASDGHENHLKTLQHVGMAGCFTVDASQATVSTESTQTEPMGTCDPFTSLSERTPAAEDCFSSGPGTGEASEALFSHLGLSKDLSRVLCTEMEASLADGRTSDEEIPYDSDLQLTCREFGTDLHLTEMNETEDIPSPLCSLSPTVPWDVSQPDWVIQKVNDMCQFMGMSCEGFEDQMQALFIAIRAGQPSHAKSVGKKERELRRLTCSINYGTREGSASRGRTKDRVNLGDP</sequence>